<evidence type="ECO:0000313" key="3">
    <source>
        <dbReference type="EMBL" id="KAF9464538.1"/>
    </source>
</evidence>
<evidence type="ECO:0000313" key="4">
    <source>
        <dbReference type="Proteomes" id="UP000807353"/>
    </source>
</evidence>
<feature type="compositionally biased region" description="Polar residues" evidence="1">
    <location>
        <begin position="129"/>
        <end position="140"/>
    </location>
</feature>
<dbReference type="AlphaFoldDB" id="A0A9P5Y730"/>
<comment type="caution">
    <text evidence="3">The sequence shown here is derived from an EMBL/GenBank/DDBJ whole genome shotgun (WGS) entry which is preliminary data.</text>
</comment>
<name>A0A9P5Y730_9AGAR</name>
<protein>
    <submittedName>
        <fullName evidence="3">Uncharacterized protein</fullName>
    </submittedName>
</protein>
<dbReference type="Proteomes" id="UP000807353">
    <property type="component" value="Unassembled WGS sequence"/>
</dbReference>
<keyword evidence="2" id="KW-0472">Membrane</keyword>
<keyword evidence="4" id="KW-1185">Reference proteome</keyword>
<sequence length="311" mass="33694">MLSFQFLTLGFIYYLSFFPLWVVSLKIISIPNISTTVIPASIDIEWLETSGDPPFVDIQIRCGKVPILQPPVHTKTSAHGCFIKDVEWNSGTFRGTCRVQLFDYGVLMAESPRFHAPEIFDGSPPSAGAQPNSTTHQTGPAPSISTTTILSVTTVLTSRAHKPSSIPIGPTNTIHTQISPGATISTATMTGGDIHRFSTVSSHRTFTTSTGSSIGTVVATPNHPTGSTSSATSFSIPVTSSVDGGEQNRNRTVNVRAAIIGGVLGGIVFSALLLGLNWVYVRRRRFRREWKEAEDRQIFFNDSESIRNLSP</sequence>
<reference evidence="3" key="1">
    <citation type="submission" date="2020-11" db="EMBL/GenBank/DDBJ databases">
        <authorList>
            <consortium name="DOE Joint Genome Institute"/>
            <person name="Ahrendt S."/>
            <person name="Riley R."/>
            <person name="Andreopoulos W."/>
            <person name="Labutti K."/>
            <person name="Pangilinan J."/>
            <person name="Ruiz-Duenas F.J."/>
            <person name="Barrasa J.M."/>
            <person name="Sanchez-Garcia M."/>
            <person name="Camarero S."/>
            <person name="Miyauchi S."/>
            <person name="Serrano A."/>
            <person name="Linde D."/>
            <person name="Babiker R."/>
            <person name="Drula E."/>
            <person name="Ayuso-Fernandez I."/>
            <person name="Pacheco R."/>
            <person name="Padilla G."/>
            <person name="Ferreira P."/>
            <person name="Barriuso J."/>
            <person name="Kellner H."/>
            <person name="Castanera R."/>
            <person name="Alfaro M."/>
            <person name="Ramirez L."/>
            <person name="Pisabarro A.G."/>
            <person name="Kuo A."/>
            <person name="Tritt A."/>
            <person name="Lipzen A."/>
            <person name="He G."/>
            <person name="Yan M."/>
            <person name="Ng V."/>
            <person name="Cullen D."/>
            <person name="Martin F."/>
            <person name="Rosso M.-N."/>
            <person name="Henrissat B."/>
            <person name="Hibbett D."/>
            <person name="Martinez A.T."/>
            <person name="Grigoriev I.V."/>
        </authorList>
    </citation>
    <scope>NUCLEOTIDE SEQUENCE</scope>
    <source>
        <strain evidence="3">CBS 247.69</strain>
    </source>
</reference>
<gene>
    <name evidence="3" type="ORF">BDZ94DRAFT_1255962</name>
</gene>
<feature type="transmembrane region" description="Helical" evidence="2">
    <location>
        <begin position="7"/>
        <end position="28"/>
    </location>
</feature>
<keyword evidence="2" id="KW-0812">Transmembrane</keyword>
<accession>A0A9P5Y730</accession>
<evidence type="ECO:0000256" key="1">
    <source>
        <dbReference type="SAM" id="MobiDB-lite"/>
    </source>
</evidence>
<evidence type="ECO:0000256" key="2">
    <source>
        <dbReference type="SAM" id="Phobius"/>
    </source>
</evidence>
<dbReference type="EMBL" id="MU150253">
    <property type="protein sequence ID" value="KAF9464538.1"/>
    <property type="molecule type" value="Genomic_DNA"/>
</dbReference>
<proteinExistence type="predicted"/>
<keyword evidence="2" id="KW-1133">Transmembrane helix</keyword>
<feature type="region of interest" description="Disordered" evidence="1">
    <location>
        <begin position="119"/>
        <end position="144"/>
    </location>
</feature>
<organism evidence="3 4">
    <name type="scientific">Collybia nuda</name>
    <dbReference type="NCBI Taxonomy" id="64659"/>
    <lineage>
        <taxon>Eukaryota</taxon>
        <taxon>Fungi</taxon>
        <taxon>Dikarya</taxon>
        <taxon>Basidiomycota</taxon>
        <taxon>Agaricomycotina</taxon>
        <taxon>Agaricomycetes</taxon>
        <taxon>Agaricomycetidae</taxon>
        <taxon>Agaricales</taxon>
        <taxon>Tricholomatineae</taxon>
        <taxon>Clitocybaceae</taxon>
        <taxon>Collybia</taxon>
    </lineage>
</organism>
<feature type="transmembrane region" description="Helical" evidence="2">
    <location>
        <begin position="257"/>
        <end position="281"/>
    </location>
</feature>